<organism evidence="2 3">
    <name type="scientific">Arthrobacter mangrovi</name>
    <dbReference type="NCBI Taxonomy" id="2966350"/>
    <lineage>
        <taxon>Bacteria</taxon>
        <taxon>Bacillati</taxon>
        <taxon>Actinomycetota</taxon>
        <taxon>Actinomycetes</taxon>
        <taxon>Micrococcales</taxon>
        <taxon>Micrococcaceae</taxon>
        <taxon>Arthrobacter</taxon>
    </lineage>
</organism>
<evidence type="ECO:0000313" key="3">
    <source>
        <dbReference type="Proteomes" id="UP001209654"/>
    </source>
</evidence>
<dbReference type="CDD" id="cd01299">
    <property type="entry name" value="Met_dep_hydrolase_A"/>
    <property type="match status" value="1"/>
</dbReference>
<gene>
    <name evidence="2" type="ORF">AHIS1636_35570</name>
</gene>
<dbReference type="SUPFAM" id="SSF51556">
    <property type="entry name" value="Metallo-dependent hydrolases"/>
    <property type="match status" value="1"/>
</dbReference>
<proteinExistence type="predicted"/>
<comment type="caution">
    <text evidence="2">The sequence shown here is derived from an EMBL/GenBank/DDBJ whole genome shotgun (WGS) entry which is preliminary data.</text>
</comment>
<dbReference type="RefSeq" id="WP_264797201.1">
    <property type="nucleotide sequence ID" value="NZ_BRVS01000027.1"/>
</dbReference>
<dbReference type="InterPro" id="IPR051781">
    <property type="entry name" value="Metallo-dep_Hydrolase"/>
</dbReference>
<dbReference type="Gene3D" id="2.30.40.10">
    <property type="entry name" value="Urease, subunit C, domain 1"/>
    <property type="match status" value="1"/>
</dbReference>
<dbReference type="EMBL" id="BRVS01000027">
    <property type="protein sequence ID" value="GLB69114.1"/>
    <property type="molecule type" value="Genomic_DNA"/>
</dbReference>
<dbReference type="PANTHER" id="PTHR43135">
    <property type="entry name" value="ALPHA-D-RIBOSE 1-METHYLPHOSPHONATE 5-TRIPHOSPHATE DIPHOSPHATASE"/>
    <property type="match status" value="1"/>
</dbReference>
<evidence type="ECO:0000259" key="1">
    <source>
        <dbReference type="Pfam" id="PF01979"/>
    </source>
</evidence>
<dbReference type="InterPro" id="IPR006680">
    <property type="entry name" value="Amidohydro-rel"/>
</dbReference>
<dbReference type="PANTHER" id="PTHR43135:SF3">
    <property type="entry name" value="ALPHA-D-RIBOSE 1-METHYLPHOSPHONATE 5-TRIPHOSPHATE DIPHOSPHATASE"/>
    <property type="match status" value="1"/>
</dbReference>
<reference evidence="2 3" key="1">
    <citation type="journal article" date="2023" name="Int. J. Syst. Evol. Microbiol.">
        <title>Arthrobacter mangrovi sp. nov., an actinobacterium isolated from the rhizosphere of a mangrove.</title>
        <authorList>
            <person name="Hamada M."/>
            <person name="Saitou S."/>
            <person name="Enomoto N."/>
            <person name="Nanri K."/>
            <person name="Hidaka K."/>
            <person name="Miura T."/>
            <person name="Tamura T."/>
        </authorList>
    </citation>
    <scope>NUCLEOTIDE SEQUENCE [LARGE SCALE GENOMIC DNA]</scope>
    <source>
        <strain evidence="2 3">NBRC 112813</strain>
    </source>
</reference>
<dbReference type="InterPro" id="IPR057744">
    <property type="entry name" value="OTAase-like"/>
</dbReference>
<dbReference type="SUPFAM" id="SSF51338">
    <property type="entry name" value="Composite domain of metallo-dependent hydrolases"/>
    <property type="match status" value="1"/>
</dbReference>
<feature type="domain" description="Amidohydrolase-related" evidence="1">
    <location>
        <begin position="62"/>
        <end position="410"/>
    </location>
</feature>
<keyword evidence="2" id="KW-0378">Hydrolase</keyword>
<evidence type="ECO:0000313" key="2">
    <source>
        <dbReference type="EMBL" id="GLB69114.1"/>
    </source>
</evidence>
<dbReference type="InterPro" id="IPR032466">
    <property type="entry name" value="Metal_Hydrolase"/>
</dbReference>
<sequence>MSHETHPLTAFRNATLVDGTGAEPCPASTVVVSGRTIAWTGPDGQLPEWALGARHVDCSGLFLLPGFIDTHVHLTMTPGGMGMQALDNPPGYPYYQAIPLLRQTLEAGITAARDLGGLDMATERAIVEGIVEGPELVYAYRALGPTGGHGDFRTCCGFNMGSALSPNGDIGMLTDGVDEALRNTREAMRLGAGVIKVMASGGVWSPRDTPWHDGLNIDEMTAVVQEAGAHGVPVAAHAQSARSIRNALTAGVHSVEHAYEIDESGIQLMLDTGAYMVPTLTTGLTPPDPAKAAPYAVEKKLRLQEKLHGCIREAIAAGVKVAMGTDAGICPHGSNLTELSHLVDFGMSPMAAISAGTLEAARLLGRADRIGSVEEGKDADLVLSRIDPLADIGGLSARENILTVMAKGRIAKDIRQHATMEAHA</sequence>
<dbReference type="Gene3D" id="3.20.20.140">
    <property type="entry name" value="Metal-dependent hydrolases"/>
    <property type="match status" value="1"/>
</dbReference>
<dbReference type="Proteomes" id="UP001209654">
    <property type="component" value="Unassembled WGS sequence"/>
</dbReference>
<accession>A0ABQ5MYR5</accession>
<name>A0ABQ5MYR5_9MICC</name>
<keyword evidence="3" id="KW-1185">Reference proteome</keyword>
<protein>
    <submittedName>
        <fullName evidence="2">Hydrolase</fullName>
    </submittedName>
</protein>
<dbReference type="InterPro" id="IPR011059">
    <property type="entry name" value="Metal-dep_hydrolase_composite"/>
</dbReference>
<dbReference type="Pfam" id="PF01979">
    <property type="entry name" value="Amidohydro_1"/>
    <property type="match status" value="1"/>
</dbReference>
<dbReference type="GO" id="GO:0016787">
    <property type="term" value="F:hydrolase activity"/>
    <property type="evidence" value="ECO:0007669"/>
    <property type="project" value="UniProtKB-KW"/>
</dbReference>